<sequence length="235" mass="26254">MIRLNSGFTLIELLLSLAIAALISVGTLTLFNTSIGAKDVVEEQSLRFASLNRAIRVIEQDLIQVAPYRSVRDPFGDYEDAVHLDYNGLFLTRAGWAQSPFLAMERSSLQRVHYRLAEPGSEVCPWAEDDAVADEQSGCLVRSYRVHLDDDGYLSWQHQVLMTQVESVEWQFLHLNPTTSEQEFRDEPPTLNPSSGVKETVLQGVQFDISLSDGGTYRRLIQVPSEVVVPEGAGQ</sequence>
<accession>A4BDX0</accession>
<dbReference type="RefSeq" id="WP_008043497.1">
    <property type="nucleotide sequence ID" value="NZ_CH724150.1"/>
</dbReference>
<dbReference type="AlphaFoldDB" id="A4BDX0"/>
<dbReference type="PANTHER" id="PTHR39583">
    <property type="entry name" value="TYPE II SECRETION SYSTEM PROTEIN J-RELATED"/>
    <property type="match status" value="1"/>
</dbReference>
<evidence type="ECO:0000256" key="6">
    <source>
        <dbReference type="ARBA" id="ARBA00022519"/>
    </source>
</evidence>
<keyword evidence="4" id="KW-1003">Cell membrane</keyword>
<proteinExistence type="inferred from homology"/>
<comment type="subcellular location">
    <subcellularLocation>
        <location evidence="1">Cell inner membrane</location>
        <topology evidence="1">Single-pass membrane protein</topology>
    </subcellularLocation>
</comment>
<evidence type="ECO:0000313" key="11">
    <source>
        <dbReference type="Proteomes" id="UP000005953"/>
    </source>
</evidence>
<evidence type="ECO:0000256" key="9">
    <source>
        <dbReference type="ARBA" id="ARBA00023136"/>
    </source>
</evidence>
<keyword evidence="11" id="KW-1185">Reference proteome</keyword>
<dbReference type="SUPFAM" id="SSF54523">
    <property type="entry name" value="Pili subunits"/>
    <property type="match status" value="1"/>
</dbReference>
<evidence type="ECO:0000256" key="8">
    <source>
        <dbReference type="ARBA" id="ARBA00022989"/>
    </source>
</evidence>
<dbReference type="HOGENOM" id="CLU_093850_1_0_6"/>
<comment type="caution">
    <text evidence="10">The sequence shown here is derived from an EMBL/GenBank/DDBJ whole genome shotgun (WGS) entry which is preliminary data.</text>
</comment>
<dbReference type="NCBIfam" id="TIGR02532">
    <property type="entry name" value="IV_pilin_GFxxxE"/>
    <property type="match status" value="1"/>
</dbReference>
<evidence type="ECO:0000256" key="2">
    <source>
        <dbReference type="ARBA" id="ARBA00011084"/>
    </source>
</evidence>
<dbReference type="PANTHER" id="PTHR39583:SF2">
    <property type="entry name" value="TYPE II SECRETION SYSTEM PROTEIN J"/>
    <property type="match status" value="1"/>
</dbReference>
<dbReference type="Gene3D" id="3.10.610.10">
    <property type="entry name" value="GSPII I/J protein-like"/>
    <property type="match status" value="1"/>
</dbReference>
<evidence type="ECO:0000256" key="4">
    <source>
        <dbReference type="ARBA" id="ARBA00022475"/>
    </source>
</evidence>
<evidence type="ECO:0000256" key="7">
    <source>
        <dbReference type="ARBA" id="ARBA00022692"/>
    </source>
</evidence>
<reference evidence="10 11" key="1">
    <citation type="submission" date="2006-02" db="EMBL/GenBank/DDBJ databases">
        <authorList>
            <person name="Pinhassi J."/>
            <person name="Pedros-Alio C."/>
            <person name="Ferriera S."/>
            <person name="Johnson J."/>
            <person name="Kravitz S."/>
            <person name="Halpern A."/>
            <person name="Remington K."/>
            <person name="Beeson K."/>
            <person name="Tran B."/>
            <person name="Rogers Y.-H."/>
            <person name="Friedman R."/>
            <person name="Venter J.C."/>
        </authorList>
    </citation>
    <scope>NUCLEOTIDE SEQUENCE [LARGE SCALE GENOMIC DNA]</scope>
    <source>
        <strain evidence="10 11">MED297</strain>
    </source>
</reference>
<dbReference type="EMBL" id="AAOE01000008">
    <property type="protein sequence ID" value="EAR09729.1"/>
    <property type="molecule type" value="Genomic_DNA"/>
</dbReference>
<dbReference type="GO" id="GO:0015628">
    <property type="term" value="P:protein secretion by the type II secretion system"/>
    <property type="evidence" value="ECO:0007669"/>
    <property type="project" value="InterPro"/>
</dbReference>
<dbReference type="Pfam" id="PF07963">
    <property type="entry name" value="N_methyl"/>
    <property type="match status" value="1"/>
</dbReference>
<keyword evidence="8" id="KW-1133">Transmembrane helix</keyword>
<keyword evidence="6" id="KW-0997">Cell inner membrane</keyword>
<evidence type="ECO:0000256" key="5">
    <source>
        <dbReference type="ARBA" id="ARBA00022481"/>
    </source>
</evidence>
<dbReference type="PROSITE" id="PS00409">
    <property type="entry name" value="PROKAR_NTER_METHYL"/>
    <property type="match status" value="1"/>
</dbReference>
<evidence type="ECO:0000256" key="3">
    <source>
        <dbReference type="ARBA" id="ARBA00021539"/>
    </source>
</evidence>
<dbReference type="NCBIfam" id="TIGR01711">
    <property type="entry name" value="gspJ"/>
    <property type="match status" value="1"/>
</dbReference>
<comment type="similarity">
    <text evidence="2">Belongs to the GSP J family.</text>
</comment>
<dbReference type="Pfam" id="PF11612">
    <property type="entry name" value="T2SSJ"/>
    <property type="match status" value="1"/>
</dbReference>
<dbReference type="InterPro" id="IPR010055">
    <property type="entry name" value="T2SS_protein-GspJ"/>
</dbReference>
<dbReference type="InterPro" id="IPR051621">
    <property type="entry name" value="T2SS_protein_J"/>
</dbReference>
<protein>
    <recommendedName>
        <fullName evidence="3">Type II secretion system protein J</fullName>
    </recommendedName>
</protein>
<evidence type="ECO:0000256" key="1">
    <source>
        <dbReference type="ARBA" id="ARBA00004377"/>
    </source>
</evidence>
<dbReference type="OrthoDB" id="9794345at2"/>
<dbReference type="Proteomes" id="UP000005953">
    <property type="component" value="Unassembled WGS sequence"/>
</dbReference>
<dbReference type="STRING" id="314283.MED297_16259"/>
<dbReference type="InterPro" id="IPR012902">
    <property type="entry name" value="N_methyl_site"/>
</dbReference>
<evidence type="ECO:0000313" key="10">
    <source>
        <dbReference type="EMBL" id="EAR09729.1"/>
    </source>
</evidence>
<dbReference type="InterPro" id="IPR045584">
    <property type="entry name" value="Pilin-like"/>
</dbReference>
<dbReference type="GO" id="GO:0015627">
    <property type="term" value="C:type II protein secretion system complex"/>
    <property type="evidence" value="ECO:0007669"/>
    <property type="project" value="InterPro"/>
</dbReference>
<dbReference type="GO" id="GO:0005886">
    <property type="term" value="C:plasma membrane"/>
    <property type="evidence" value="ECO:0007669"/>
    <property type="project" value="UniProtKB-SubCell"/>
</dbReference>
<organism evidence="10 11">
    <name type="scientific">Reinekea blandensis MED297</name>
    <dbReference type="NCBI Taxonomy" id="314283"/>
    <lineage>
        <taxon>Bacteria</taxon>
        <taxon>Pseudomonadati</taxon>
        <taxon>Pseudomonadota</taxon>
        <taxon>Gammaproteobacteria</taxon>
        <taxon>Oceanospirillales</taxon>
        <taxon>Saccharospirillaceae</taxon>
        <taxon>Reinekea</taxon>
    </lineage>
</organism>
<keyword evidence="5" id="KW-0488">Methylation</keyword>
<name>A4BDX0_9GAMM</name>
<keyword evidence="9" id="KW-0472">Membrane</keyword>
<gene>
    <name evidence="10" type="ORF">MED297_16259</name>
</gene>
<keyword evidence="7" id="KW-0812">Transmembrane</keyword>